<proteinExistence type="predicted"/>
<evidence type="ECO:0000313" key="2">
    <source>
        <dbReference type="Proteomes" id="UP000030649"/>
    </source>
</evidence>
<name>U1N6X1_9EURY</name>
<evidence type="ECO:0000313" key="1">
    <source>
        <dbReference type="EMBL" id="ERG92218.1"/>
    </source>
</evidence>
<sequence>MNRYEMTTTTAGRDPTRRPQMCHCCGSEAISIVYTEGGTDAGTFEEQWQCGECNAKGWIKGNAADDPTQWQHKGALFR</sequence>
<organism evidence="1 2">
    <name type="scientific">Haloquadratum walsbyi J07HQW1</name>
    <dbReference type="NCBI Taxonomy" id="1238424"/>
    <lineage>
        <taxon>Archaea</taxon>
        <taxon>Methanobacteriati</taxon>
        <taxon>Methanobacteriota</taxon>
        <taxon>Stenosarchaea group</taxon>
        <taxon>Halobacteria</taxon>
        <taxon>Halobacteriales</taxon>
        <taxon>Haloferacaceae</taxon>
        <taxon>Haloquadratum</taxon>
    </lineage>
</organism>
<reference evidence="1 2" key="1">
    <citation type="journal article" date="2013" name="PLoS ONE">
        <title>Assembly-driven community genomics of a hypersaline microbial ecosystem.</title>
        <authorList>
            <person name="Podell S."/>
            <person name="Ugalde J.A."/>
            <person name="Narasingarao P."/>
            <person name="Banfield J.F."/>
            <person name="Heidelberg K.B."/>
            <person name="Allen E.E."/>
        </authorList>
    </citation>
    <scope>NUCLEOTIDE SEQUENCE [LARGE SCALE GENOMIC DNA]</scope>
    <source>
        <strain evidence="2">J07HQW1</strain>
    </source>
</reference>
<dbReference type="Proteomes" id="UP000030649">
    <property type="component" value="Unassembled WGS sequence"/>
</dbReference>
<protein>
    <submittedName>
        <fullName evidence="1">Uncharacterized protein</fullName>
    </submittedName>
</protein>
<accession>U1N6X1</accession>
<dbReference type="AlphaFoldDB" id="U1N6X1"/>
<gene>
    <name evidence="1" type="ORF">J07HQW1_02253</name>
</gene>
<dbReference type="HOGENOM" id="CLU_2765958_0_0_2"/>
<dbReference type="EMBL" id="KE356560">
    <property type="protein sequence ID" value="ERG92218.1"/>
    <property type="molecule type" value="Genomic_DNA"/>
</dbReference>